<keyword evidence="2" id="KW-0805">Transcription regulation</keyword>
<gene>
    <name evidence="6" type="ORF">Egran_07065</name>
</gene>
<evidence type="ECO:0000256" key="2">
    <source>
        <dbReference type="ARBA" id="ARBA00023015"/>
    </source>
</evidence>
<organism evidence="6 7">
    <name type="scientific">Elaphomyces granulatus</name>
    <dbReference type="NCBI Taxonomy" id="519963"/>
    <lineage>
        <taxon>Eukaryota</taxon>
        <taxon>Fungi</taxon>
        <taxon>Dikarya</taxon>
        <taxon>Ascomycota</taxon>
        <taxon>Pezizomycotina</taxon>
        <taxon>Eurotiomycetes</taxon>
        <taxon>Eurotiomycetidae</taxon>
        <taxon>Eurotiales</taxon>
        <taxon>Elaphomycetaceae</taxon>
        <taxon>Elaphomyces</taxon>
    </lineage>
</organism>
<dbReference type="OrthoDB" id="6612291at2759"/>
<evidence type="ECO:0000256" key="5">
    <source>
        <dbReference type="SAM" id="MobiDB-lite"/>
    </source>
</evidence>
<dbReference type="AlphaFoldDB" id="A0A232LMY0"/>
<keyword evidence="3" id="KW-0804">Transcription</keyword>
<dbReference type="GO" id="GO:0005634">
    <property type="term" value="C:nucleus"/>
    <property type="evidence" value="ECO:0007669"/>
    <property type="project" value="UniProtKB-SubCell"/>
</dbReference>
<evidence type="ECO:0000313" key="7">
    <source>
        <dbReference type="Proteomes" id="UP000243515"/>
    </source>
</evidence>
<dbReference type="InterPro" id="IPR050613">
    <property type="entry name" value="Sec_Metabolite_Reg"/>
</dbReference>
<dbReference type="CDD" id="cd12148">
    <property type="entry name" value="fungal_TF_MHR"/>
    <property type="match status" value="1"/>
</dbReference>
<sequence>MDDTALQMDLESVRDGAELLVSMNEARLLQCLLDRLPSWHPSIVMKSAIQSTLDGLILSYPELLQNLSETDYLPLSDDIFQNSAQVPELAFFADAQGRVEPLLRDGLRWELFGLIFTFAGLSLINLSEDDPLLATQTAGLKTKSVLLQDLVRSSNTCIQFQEGLGSTSDLLVWLLYENLVLLVAYHGGISHHIWQRLGSLSTAIFASSLHQHKREADASPLLIQFRQRLFAASYGLDKDIATLFSRPPMIPRQFCIWELPFDLDGSGYDRNIGGGLEAKDLSISLWNRVGIVDEASLDRIKLLMSPFREELLQLMLRPATPLTVDHQDLSQRIHKTWMALPTNFRYSPDCWQSGRSPYECYILLTGHLEYMHTQFLFQRYITCSDPAQLEGLVNISRQILSTLLKAATQRERFIELRSDFAWRPHKVYFVIDYSIRSPNCRSHSWSPLDSSEESKLPTGELDTVFSSSSGGAGT</sequence>
<keyword evidence="7" id="KW-1185">Reference proteome</keyword>
<feature type="region of interest" description="Disordered" evidence="5">
    <location>
        <begin position="449"/>
        <end position="474"/>
    </location>
</feature>
<evidence type="ECO:0000256" key="4">
    <source>
        <dbReference type="ARBA" id="ARBA00023242"/>
    </source>
</evidence>
<name>A0A232LMY0_9EURO</name>
<accession>A0A232LMY0</accession>
<dbReference type="PANTHER" id="PTHR31001:SF40">
    <property type="entry name" value="ZN(II)2CYS6 TRANSCRIPTION FACTOR (EUROFUNG)"/>
    <property type="match status" value="1"/>
</dbReference>
<comment type="subcellular location">
    <subcellularLocation>
        <location evidence="1">Nucleus</location>
    </subcellularLocation>
</comment>
<evidence type="ECO:0008006" key="8">
    <source>
        <dbReference type="Google" id="ProtNLM"/>
    </source>
</evidence>
<dbReference type="PANTHER" id="PTHR31001">
    <property type="entry name" value="UNCHARACTERIZED TRANSCRIPTIONAL REGULATORY PROTEIN"/>
    <property type="match status" value="1"/>
</dbReference>
<evidence type="ECO:0000256" key="1">
    <source>
        <dbReference type="ARBA" id="ARBA00004123"/>
    </source>
</evidence>
<reference evidence="6 7" key="1">
    <citation type="journal article" date="2015" name="Environ. Microbiol.">
        <title>Metagenome sequence of Elaphomyces granulatus from sporocarp tissue reveals Ascomycota ectomycorrhizal fingerprints of genome expansion and a Proteobacteria-rich microbiome.</title>
        <authorList>
            <person name="Quandt C.A."/>
            <person name="Kohler A."/>
            <person name="Hesse C.N."/>
            <person name="Sharpton T.J."/>
            <person name="Martin F."/>
            <person name="Spatafora J.W."/>
        </authorList>
    </citation>
    <scope>NUCLEOTIDE SEQUENCE [LARGE SCALE GENOMIC DNA]</scope>
    <source>
        <strain evidence="6 7">OSC145934</strain>
    </source>
</reference>
<protein>
    <recommendedName>
        <fullName evidence="8">Transcription factor domain-containing protein</fullName>
    </recommendedName>
</protein>
<comment type="caution">
    <text evidence="6">The sequence shown here is derived from an EMBL/GenBank/DDBJ whole genome shotgun (WGS) entry which is preliminary data.</text>
</comment>
<evidence type="ECO:0000313" key="6">
    <source>
        <dbReference type="EMBL" id="OXV05167.1"/>
    </source>
</evidence>
<dbReference type="Proteomes" id="UP000243515">
    <property type="component" value="Unassembled WGS sequence"/>
</dbReference>
<feature type="compositionally biased region" description="Polar residues" evidence="5">
    <location>
        <begin position="464"/>
        <end position="474"/>
    </location>
</feature>
<proteinExistence type="predicted"/>
<evidence type="ECO:0000256" key="3">
    <source>
        <dbReference type="ARBA" id="ARBA00023163"/>
    </source>
</evidence>
<dbReference type="EMBL" id="NPHW01007499">
    <property type="protein sequence ID" value="OXV05167.1"/>
    <property type="molecule type" value="Genomic_DNA"/>
</dbReference>
<keyword evidence="4" id="KW-0539">Nucleus</keyword>